<dbReference type="STRING" id="477690.SAMN05216474_1590"/>
<evidence type="ECO:0000259" key="4">
    <source>
        <dbReference type="PROSITE" id="PS50060"/>
    </source>
</evidence>
<organism evidence="6 7">
    <name type="scientific">Lishizhenia tianjinensis</name>
    <dbReference type="NCBI Taxonomy" id="477690"/>
    <lineage>
        <taxon>Bacteria</taxon>
        <taxon>Pseudomonadati</taxon>
        <taxon>Bacteroidota</taxon>
        <taxon>Flavobacteriia</taxon>
        <taxon>Flavobacteriales</taxon>
        <taxon>Crocinitomicaceae</taxon>
        <taxon>Lishizhenia</taxon>
    </lineage>
</organism>
<dbReference type="CDD" id="cd06263">
    <property type="entry name" value="MAM"/>
    <property type="match status" value="1"/>
</dbReference>
<dbReference type="SUPFAM" id="SSF49899">
    <property type="entry name" value="Concanavalin A-like lectins/glucanases"/>
    <property type="match status" value="1"/>
</dbReference>
<evidence type="ECO:0000256" key="2">
    <source>
        <dbReference type="ARBA" id="ARBA00022737"/>
    </source>
</evidence>
<dbReference type="InterPro" id="IPR000601">
    <property type="entry name" value="PKD_dom"/>
</dbReference>
<dbReference type="OrthoDB" id="9757947at2"/>
<feature type="domain" description="PKD" evidence="5">
    <location>
        <begin position="768"/>
        <end position="852"/>
    </location>
</feature>
<dbReference type="GO" id="GO:0016020">
    <property type="term" value="C:membrane"/>
    <property type="evidence" value="ECO:0007669"/>
    <property type="project" value="InterPro"/>
</dbReference>
<evidence type="ECO:0000256" key="3">
    <source>
        <dbReference type="SAM" id="SignalP"/>
    </source>
</evidence>
<dbReference type="EMBL" id="FPAS01000002">
    <property type="protein sequence ID" value="SFT65668.1"/>
    <property type="molecule type" value="Genomic_DNA"/>
</dbReference>
<dbReference type="InterPro" id="IPR000998">
    <property type="entry name" value="MAM_dom"/>
</dbReference>
<feature type="chain" id="PRO_5014627858" evidence="3">
    <location>
        <begin position="21"/>
        <end position="1499"/>
    </location>
</feature>
<feature type="domain" description="MAM" evidence="4">
    <location>
        <begin position="861"/>
        <end position="1050"/>
    </location>
</feature>
<dbReference type="Gene3D" id="2.60.40.10">
    <property type="entry name" value="Immunoglobulins"/>
    <property type="match status" value="1"/>
</dbReference>
<dbReference type="InterPro" id="IPR052025">
    <property type="entry name" value="Xyloglucanase_GH74"/>
</dbReference>
<dbReference type="Proteomes" id="UP000236454">
    <property type="component" value="Unassembled WGS sequence"/>
</dbReference>
<name>A0A1I6ZSI0_9FLAO</name>
<dbReference type="SUPFAM" id="SSF110296">
    <property type="entry name" value="Oligoxyloglucan reducing end-specific cellobiohydrolase"/>
    <property type="match status" value="3"/>
</dbReference>
<accession>A0A1I6ZSI0</accession>
<dbReference type="InterPro" id="IPR035986">
    <property type="entry name" value="PKD_dom_sf"/>
</dbReference>
<dbReference type="Pfam" id="PF00629">
    <property type="entry name" value="MAM"/>
    <property type="match status" value="1"/>
</dbReference>
<dbReference type="CDD" id="cd15482">
    <property type="entry name" value="Sialidase_non-viral"/>
    <property type="match status" value="2"/>
</dbReference>
<dbReference type="PROSITE" id="PS50060">
    <property type="entry name" value="MAM_2"/>
    <property type="match status" value="1"/>
</dbReference>
<protein>
    <submittedName>
        <fullName evidence="6">Por secretion system C-terminal sorting domain-containing protein</fullName>
    </submittedName>
</protein>
<dbReference type="InterPro" id="IPR026444">
    <property type="entry name" value="Secre_tail"/>
</dbReference>
<dbReference type="RefSeq" id="WP_090247996.1">
    <property type="nucleotide sequence ID" value="NZ_FPAS01000002.1"/>
</dbReference>
<sequence length="1499" mass="160922">MKLIKRLTLAIACGVLSALAFGQTTDWRTYNSQAHQNFFDLQESFEDEFGGQPYIPGKGIKQFRRWEYYWESRVNPDGTFPSPGHVLNEMLMYRAAHPQPKSYVAGSGTWSLVGPKSLPTNLTGQLNGNGRLTAIAFHPTDTNIIYVGAPAGGFWKTTDHGATWTEYSGGLTRLGVSSIVVHPTQPDTIYIGTGDRDAGDAPGYGVWRSTDGGVTWAAHNTGMGNVTVNEIIMNPNHADSMYAAASNQKIYRTTNGGATWTASTTLGMNPKDIAIHPSNPNIVYAAGSQFHKSTNGGANFTQITSGVPTGASRIAVAVSADEPNWVYLLAGDGSGLMGIYRSSNSGVSFAVRSTSPNILGYPTDGSDTRSQAWYDLVLAANPLDADEIYTGGINIWKSTDGGMTLNCASYWVGTQGSIDGVHADQHVLEFSPHNNILYNGNDGGIYFTQDDGVNWTDISSGLAIAQIYKIGVSQQTKDLAITGFQDNGTGYATGANAFYTVIGGDGMECIIDPTDDNFMYGALYYGNIRRSTNGGNNFSNISNAISEDGAWVTPYKLDPNNSNTMLVGMENMWRSTNVKTTASFTQISTFSGTQKIRDIAIAPSNSDVVYVSRRDNKLWKSTNATSASPTWTDLASLPINNEPADIEIDPTDPNHVFIALNNNIYESNNGGASWVDISGTLPNIALNTIVIDHASSVNAMYVGMDVGVYYIDDNLTDWVSYQTNLPSCEVTELEIQYDNVNCGGQLLAGTYGQGLWKSDLKDPGNLAPVACFTSTSATACEGTVVQFTDLSNFTPTSWSWSISPATHQYTNGTTASSQHPEVIFGAGTYTVSLTVTNAQGTDVETKTAYLTVGTADYPCAYNEDFEAETACATTTNCGVTVCGLASNWVNLTNGSEDDIDWRVDAGGTPSAGTGPSVDNTTGTATGKYVYLEASNGCFQNTAILESSCIKLTQAYNFSFAYHMFGTHMGKIHVDLFYNNEWHEDYVPELTGNQGDQWLTQTVDLSAHQGETVKLRIRGRTGWDFESDIAIDDIMFTPILGTPTLATACDTYTSPSGNYVWNTTGIYTDTITGAGGCDSLVAIDLTVLGADNTTENITSCGNYIWPANGQMYTSDGSYSTTLTNVNGCDSVANLNLTISTAASSTQNENVCSSYTWPLNGLTYTTSGTHSVTVTSISGCDSTVTLNLTVAQPTTATQQITNCDAYVWPVNGQTYNTSGNYTAVIPNAAGCDSTITLQLTINPAATTTQTEMACGSYVWAANNQSYTSSGLYTASLQTVNGCDSLVTLDLQVNPAYNFTETVNYCGDYTWVEDGNTYSATGVYTTTYTSVFGCDSVRTLDLFIEDVDAVVTQSNDITLNTFAGGSLQYQWVDCNNNYAPIAGETGSTFVATANGSYALIATGQNCSDTSECFVISTIATDEVDAFEFNIYPNPVSDKLFITLPTEQGPVTARLFDAKGALVESFNFENGQKIEMLFPYAKGVYTLELQVDGKVVSEKIIKQ</sequence>
<dbReference type="GO" id="GO:0004553">
    <property type="term" value="F:hydrolase activity, hydrolyzing O-glycosyl compounds"/>
    <property type="evidence" value="ECO:0007669"/>
    <property type="project" value="UniProtKB-ARBA"/>
</dbReference>
<dbReference type="SMART" id="SM00089">
    <property type="entry name" value="PKD"/>
    <property type="match status" value="1"/>
</dbReference>
<dbReference type="InterPro" id="IPR015943">
    <property type="entry name" value="WD40/YVTN_repeat-like_dom_sf"/>
</dbReference>
<dbReference type="PANTHER" id="PTHR43739:SF5">
    <property type="entry name" value="EXO-ALPHA-SIALIDASE"/>
    <property type="match status" value="1"/>
</dbReference>
<dbReference type="PROSITE" id="PS50093">
    <property type="entry name" value="PKD"/>
    <property type="match status" value="1"/>
</dbReference>
<dbReference type="Pfam" id="PF18962">
    <property type="entry name" value="Por_Secre_tail"/>
    <property type="match status" value="1"/>
</dbReference>
<keyword evidence="7" id="KW-1185">Reference proteome</keyword>
<dbReference type="NCBIfam" id="TIGR04183">
    <property type="entry name" value="Por_Secre_tail"/>
    <property type="match status" value="1"/>
</dbReference>
<keyword evidence="2" id="KW-0677">Repeat</keyword>
<feature type="signal peptide" evidence="3">
    <location>
        <begin position="1"/>
        <end position="20"/>
    </location>
</feature>
<evidence type="ECO:0000256" key="1">
    <source>
        <dbReference type="ARBA" id="ARBA00022729"/>
    </source>
</evidence>
<dbReference type="Pfam" id="PF18911">
    <property type="entry name" value="PKD_4"/>
    <property type="match status" value="1"/>
</dbReference>
<evidence type="ECO:0000313" key="6">
    <source>
        <dbReference type="EMBL" id="SFT65668.1"/>
    </source>
</evidence>
<evidence type="ECO:0000259" key="5">
    <source>
        <dbReference type="PROSITE" id="PS50093"/>
    </source>
</evidence>
<dbReference type="SMART" id="SM00137">
    <property type="entry name" value="MAM"/>
    <property type="match status" value="1"/>
</dbReference>
<dbReference type="GO" id="GO:0010411">
    <property type="term" value="P:xyloglucan metabolic process"/>
    <property type="evidence" value="ECO:0007669"/>
    <property type="project" value="TreeGrafter"/>
</dbReference>
<dbReference type="SUPFAM" id="SSF49299">
    <property type="entry name" value="PKD domain"/>
    <property type="match status" value="1"/>
</dbReference>
<keyword evidence="1 3" id="KW-0732">Signal</keyword>
<dbReference type="InterPro" id="IPR022409">
    <property type="entry name" value="PKD/Chitinase_dom"/>
</dbReference>
<dbReference type="CDD" id="cd00146">
    <property type="entry name" value="PKD"/>
    <property type="match status" value="1"/>
</dbReference>
<dbReference type="PANTHER" id="PTHR43739">
    <property type="entry name" value="XYLOGLUCANASE (EUROFUNG)"/>
    <property type="match status" value="1"/>
</dbReference>
<dbReference type="Gene3D" id="2.130.10.10">
    <property type="entry name" value="YVTN repeat-like/Quinoprotein amine dehydrogenase"/>
    <property type="match status" value="6"/>
</dbReference>
<dbReference type="InterPro" id="IPR013783">
    <property type="entry name" value="Ig-like_fold"/>
</dbReference>
<dbReference type="InterPro" id="IPR031778">
    <property type="entry name" value="Sortilin_N"/>
</dbReference>
<proteinExistence type="predicted"/>
<dbReference type="InterPro" id="IPR013320">
    <property type="entry name" value="ConA-like_dom_sf"/>
</dbReference>
<evidence type="ECO:0000313" key="7">
    <source>
        <dbReference type="Proteomes" id="UP000236454"/>
    </source>
</evidence>
<dbReference type="Gene3D" id="2.60.120.200">
    <property type="match status" value="1"/>
</dbReference>
<gene>
    <name evidence="6" type="ORF">SAMN05216474_1590</name>
</gene>
<dbReference type="Pfam" id="PF15902">
    <property type="entry name" value="Sortilin-Vps10"/>
    <property type="match status" value="1"/>
</dbReference>
<reference evidence="6 7" key="1">
    <citation type="submission" date="2016-10" db="EMBL/GenBank/DDBJ databases">
        <authorList>
            <person name="de Groot N.N."/>
        </authorList>
    </citation>
    <scope>NUCLEOTIDE SEQUENCE [LARGE SCALE GENOMIC DNA]</scope>
    <source>
        <strain evidence="6 7">CGMCC 1.7005</strain>
    </source>
</reference>